<evidence type="ECO:0000256" key="1">
    <source>
        <dbReference type="ARBA" id="ARBA00007840"/>
    </source>
</evidence>
<proteinExistence type="inferred from homology"/>
<comment type="caution">
    <text evidence="8">The sequence shown here is derived from an EMBL/GenBank/DDBJ whole genome shotgun (WGS) entry which is preliminary data.</text>
</comment>
<dbReference type="Pfam" id="PF00144">
    <property type="entry name" value="Beta-lactamase"/>
    <property type="match status" value="1"/>
</dbReference>
<organism evidence="8 9">
    <name type="scientific">Novipirellula rosea</name>
    <dbReference type="NCBI Taxonomy" id="1031540"/>
    <lineage>
        <taxon>Bacteria</taxon>
        <taxon>Pseudomonadati</taxon>
        <taxon>Planctomycetota</taxon>
        <taxon>Planctomycetia</taxon>
        <taxon>Pirellulales</taxon>
        <taxon>Pirellulaceae</taxon>
        <taxon>Novipirellula</taxon>
    </lineage>
</organism>
<evidence type="ECO:0000256" key="2">
    <source>
        <dbReference type="ARBA" id="ARBA00022801"/>
    </source>
</evidence>
<reference evidence="9" key="1">
    <citation type="journal article" date="2019" name="Int. J. Syst. Evol. Microbiol.">
        <title>The Global Catalogue of Microorganisms (GCM) 10K type strain sequencing project: providing services to taxonomists for standard genome sequencing and annotation.</title>
        <authorList>
            <consortium name="The Broad Institute Genomics Platform"/>
            <consortium name="The Broad Institute Genome Sequencing Center for Infectious Disease"/>
            <person name="Wu L."/>
            <person name="Ma J."/>
        </authorList>
    </citation>
    <scope>NUCLEOTIDE SEQUENCE [LARGE SCALE GENOMIC DNA]</scope>
    <source>
        <strain evidence="9">JCM 17759</strain>
    </source>
</reference>
<comment type="similarity">
    <text evidence="1 5">Belongs to the class-C beta-lactamase family.</text>
</comment>
<dbReference type="InterPro" id="IPR001586">
    <property type="entry name" value="Beta-lactam_class-C_AS"/>
</dbReference>
<evidence type="ECO:0000256" key="5">
    <source>
        <dbReference type="RuleBase" id="RU361140"/>
    </source>
</evidence>
<feature type="signal peptide" evidence="6">
    <location>
        <begin position="1"/>
        <end position="29"/>
    </location>
</feature>
<dbReference type="RefSeq" id="WP_345320568.1">
    <property type="nucleotide sequence ID" value="NZ_BAABGA010000017.1"/>
</dbReference>
<dbReference type="EMBL" id="BAABGA010000017">
    <property type="protein sequence ID" value="GAA4449214.1"/>
    <property type="molecule type" value="Genomic_DNA"/>
</dbReference>
<dbReference type="InterPro" id="IPR051478">
    <property type="entry name" value="Beta-lactamase-like_AB/R"/>
</dbReference>
<sequence>MSRSVFSIFGRTFLAAVYLVCFLPEAIPAETDSTETNSNKPSPAETLQQRVQKVAQTYVQSQSMVGVSIAVIDGDDSATVHQGRTSEIGPPPNDATLYEIGSISKVFTGILLADAVNRGQIRLNQNASELLPTGVTMPRWQDRPITVLDVATHRSGLPRLADNMPSLHTANPYGDYTSALAHEFLNSHSLRRAPGTKYEYSNLAFGLLGHWIGSKAGKSYDELLQQRLTKPLGMPDTRVALNPAQTARLATPYDAQKQPTSNWDFADMPGAGGIRSSIVDMSQFAKMHLRVPQNEIGEAIELAWQKHHLGNNGDVSMGLGWHLMGDNSTRSHNGQTGGYHSIILIDRKTESAVVVLANTATDAVDALAMELLEMIRQN</sequence>
<comment type="similarity">
    <text evidence="4">Belongs to the beta-lactamase family.</text>
</comment>
<name>A0ABP8MGJ5_9BACT</name>
<dbReference type="SUPFAM" id="SSF56601">
    <property type="entry name" value="beta-lactamase/transpeptidase-like"/>
    <property type="match status" value="1"/>
</dbReference>
<dbReference type="Gene3D" id="3.40.710.10">
    <property type="entry name" value="DD-peptidase/beta-lactamase superfamily"/>
    <property type="match status" value="1"/>
</dbReference>
<evidence type="ECO:0000256" key="6">
    <source>
        <dbReference type="SAM" id="SignalP"/>
    </source>
</evidence>
<keyword evidence="6" id="KW-0732">Signal</keyword>
<evidence type="ECO:0000259" key="7">
    <source>
        <dbReference type="Pfam" id="PF00144"/>
    </source>
</evidence>
<dbReference type="InterPro" id="IPR012338">
    <property type="entry name" value="Beta-lactam/transpept-like"/>
</dbReference>
<dbReference type="PROSITE" id="PS00336">
    <property type="entry name" value="BETA_LACTAMASE_C"/>
    <property type="match status" value="1"/>
</dbReference>
<dbReference type="Proteomes" id="UP001500840">
    <property type="component" value="Unassembled WGS sequence"/>
</dbReference>
<dbReference type="InterPro" id="IPR001466">
    <property type="entry name" value="Beta-lactam-related"/>
</dbReference>
<dbReference type="EC" id="3.5.2.6" evidence="5"/>
<evidence type="ECO:0000256" key="3">
    <source>
        <dbReference type="ARBA" id="ARBA00023251"/>
    </source>
</evidence>
<keyword evidence="9" id="KW-1185">Reference proteome</keyword>
<feature type="chain" id="PRO_5047521019" description="Beta-lactamase" evidence="6">
    <location>
        <begin position="30"/>
        <end position="378"/>
    </location>
</feature>
<feature type="domain" description="Beta-lactamase-related" evidence="7">
    <location>
        <begin position="52"/>
        <end position="367"/>
    </location>
</feature>
<accession>A0ABP8MGJ5</accession>
<dbReference type="PANTHER" id="PTHR22935:SF95">
    <property type="entry name" value="BETA-LACTAMASE-LIKE 1-RELATED"/>
    <property type="match status" value="1"/>
</dbReference>
<evidence type="ECO:0000313" key="8">
    <source>
        <dbReference type="EMBL" id="GAA4449214.1"/>
    </source>
</evidence>
<dbReference type="PANTHER" id="PTHR22935">
    <property type="entry name" value="PENICILLIN-BINDING PROTEIN"/>
    <property type="match status" value="1"/>
</dbReference>
<keyword evidence="2 5" id="KW-0378">Hydrolase</keyword>
<comment type="catalytic activity">
    <reaction evidence="5">
        <text>a beta-lactam + H2O = a substituted beta-amino acid</text>
        <dbReference type="Rhea" id="RHEA:20401"/>
        <dbReference type="ChEBI" id="CHEBI:15377"/>
        <dbReference type="ChEBI" id="CHEBI:35627"/>
        <dbReference type="ChEBI" id="CHEBI:140347"/>
        <dbReference type="EC" id="3.5.2.6"/>
    </reaction>
</comment>
<keyword evidence="3 5" id="KW-0046">Antibiotic resistance</keyword>
<gene>
    <name evidence="8" type="ORF">GCM10023156_13460</name>
</gene>
<protein>
    <recommendedName>
        <fullName evidence="5">Beta-lactamase</fullName>
        <ecNumber evidence="5">3.5.2.6</ecNumber>
    </recommendedName>
</protein>
<evidence type="ECO:0000256" key="4">
    <source>
        <dbReference type="ARBA" id="ARBA00038473"/>
    </source>
</evidence>
<evidence type="ECO:0000313" key="9">
    <source>
        <dbReference type="Proteomes" id="UP001500840"/>
    </source>
</evidence>